<dbReference type="InterPro" id="IPR036097">
    <property type="entry name" value="HisK_dim/P_sf"/>
</dbReference>
<sequence>MKFQIKMNFKNYFIALFCLLTNIIVGQKNNIKFENLDTFSGLSSSTCTEIFQDKAGFLWFGTIDGLNRYNGYEFEIFRSVLNDNTSISNNRINAIEEDNEGNLWVGTNNGLNLFNKQTNKFIRIKLYKQLSLSNSSQKIINDLLYDSINNTLWVATNIGVIKIQLYDYNTNEDNFKFSYYISDQSNLKSIDNNKVNVLLKDKDNTIWAGTNGQHLNRYNRKNDNFDRVLIDKKESYELNHITKKVFIDADGDFWIGNDLSNLILWNTKNNTFKHVSLVDKSVPIYDIYQDKTGLFWVSTDVFGLYLFKKENDDVEMQRHIVNNFSDPFSLPNNKPTKIFEDRKGIFWIGSYDVGVSKLDPSSYSFQHYYYKANKADGLSQKTIQSVLQDSKERIWISAYNGGLNLFNEEENSFEHFSSFSNDTSALSSNKILYTFEDHAGFIWVCTLDGGVNKFNPETGKSEVFLHDANNTKSIGQSSVWSGVEDAEHRIWFALRNEGLSLYNPKTKQFKNYKSTYDSGNSLLSNSIISTFIDSKKRLFIGTELGLNVVELKALGEFIPNDIDFIPVNVSGLVEVRVSTITEDHGNNIWVGSDSGVYKLDANLNLVQSYSSQNGLPNNLVVGIKEDDNFNIWITTKSGLSLLNPKTHQIVNYNTHDGLQGAEFQTQSIEKTTDGRIIVGGLNGFNIFNPDDIAIPAAVDLKPQISKLKLNNRVVFAGDSIHDRVLLNKGISETKDLTLKYKENYVSLEFVALYFDNPEQVKYAYRMQGLDSDFINLGSNRVVNLSNLESGTYKFEVKATINGQWDAAKTTFLNIKILPPMWRSWWAYLIYIIIGALIIRFLMYYYELKVQEEQEHELDQMKLQFFVNVSHEFRTPLTLILNPVDKILANFSDNPEVVKTSALSIQRSARRLLHLVNQLLDYRKMDVGMAPLQLEKGDVVKFSEDIFSLFKDLAFKKEINYNFISTSDKIVSLFDFDKVEKIITNLISNAIKFTNSGGDITITINKINTGSSNSNFLKLGKAKSTEYVEIIVEDTGVGLDKEQMRRIFSRFYNLDASKAGTGIGLNFTKGLVELHGGEIDVESKHKKGTKFIVKLPLNIDAKPDDVENVKNEFLINSMKAVEYDMLISNDHLPNVKPDSVDDYNGDDSNKPILLIVEDNKELRVHLSSDLRDQYIIKEAVNGVDGLKKVHKYLPDLVISDVMMPKMDGFEMCNSIKSDLETCHIPVILLTAKTLVEDRIEGYEHGADGYISKPFVTDVLKARINNLLEAKKRLRQRFSEIGGIFPSSEVTSNNLDEAFLDKATKVIIENISDIDFKQGDLLAEMGIGRSQFYKKINTLTGSNPSNFIRTIRLRYAAELLVKNNYSIKEVSHMSGFNSTAYFSKTFKELFDVTPSQFIEQKEKEGEM</sequence>
<organism evidence="12 13">
    <name type="scientific">Algibacter lectus</name>
    <dbReference type="NCBI Taxonomy" id="221126"/>
    <lineage>
        <taxon>Bacteria</taxon>
        <taxon>Pseudomonadati</taxon>
        <taxon>Bacteroidota</taxon>
        <taxon>Flavobacteriia</taxon>
        <taxon>Flavobacteriales</taxon>
        <taxon>Flavobacteriaceae</taxon>
        <taxon>Algibacter</taxon>
    </lineage>
</organism>
<dbReference type="PROSITE" id="PS50109">
    <property type="entry name" value="HIS_KIN"/>
    <property type="match status" value="1"/>
</dbReference>
<dbReference type="PANTHER" id="PTHR43547:SF2">
    <property type="entry name" value="HYBRID SIGNAL TRANSDUCTION HISTIDINE KINASE C"/>
    <property type="match status" value="1"/>
</dbReference>
<dbReference type="InterPro" id="IPR009057">
    <property type="entry name" value="Homeodomain-like_sf"/>
</dbReference>
<feature type="domain" description="Histidine kinase" evidence="10">
    <location>
        <begin position="867"/>
        <end position="1098"/>
    </location>
</feature>
<dbReference type="SUPFAM" id="SSF50998">
    <property type="entry name" value="Quinoprotein alcohol dehydrogenase-like"/>
    <property type="match status" value="2"/>
</dbReference>
<dbReference type="SUPFAM" id="SSF46689">
    <property type="entry name" value="Homeodomain-like"/>
    <property type="match status" value="1"/>
</dbReference>
<dbReference type="InterPro" id="IPR011110">
    <property type="entry name" value="Reg_prop"/>
</dbReference>
<dbReference type="InterPro" id="IPR001789">
    <property type="entry name" value="Sig_transdc_resp-reg_receiver"/>
</dbReference>
<evidence type="ECO:0000259" key="10">
    <source>
        <dbReference type="PROSITE" id="PS50109"/>
    </source>
</evidence>
<evidence type="ECO:0000256" key="7">
    <source>
        <dbReference type="PROSITE-ProRule" id="PRU00169"/>
    </source>
</evidence>
<dbReference type="SUPFAM" id="SSF47384">
    <property type="entry name" value="Homodimeric domain of signal transducing histidine kinase"/>
    <property type="match status" value="1"/>
</dbReference>
<dbReference type="InterPro" id="IPR013783">
    <property type="entry name" value="Ig-like_fold"/>
</dbReference>
<dbReference type="PANTHER" id="PTHR43547">
    <property type="entry name" value="TWO-COMPONENT HISTIDINE KINASE"/>
    <property type="match status" value="1"/>
</dbReference>
<dbReference type="SMART" id="SM00342">
    <property type="entry name" value="HTH_ARAC"/>
    <property type="match status" value="1"/>
</dbReference>
<dbReference type="Proteomes" id="UP000294824">
    <property type="component" value="Unassembled WGS sequence"/>
</dbReference>
<dbReference type="Pfam" id="PF00512">
    <property type="entry name" value="HisKA"/>
    <property type="match status" value="1"/>
</dbReference>
<dbReference type="PROSITE" id="PS00041">
    <property type="entry name" value="HTH_ARAC_FAMILY_1"/>
    <property type="match status" value="1"/>
</dbReference>
<dbReference type="GO" id="GO:0003700">
    <property type="term" value="F:DNA-binding transcription factor activity"/>
    <property type="evidence" value="ECO:0007669"/>
    <property type="project" value="InterPro"/>
</dbReference>
<dbReference type="Gene3D" id="3.40.50.2300">
    <property type="match status" value="1"/>
</dbReference>
<accession>A0A4R8M937</accession>
<keyword evidence="8" id="KW-1133">Transmembrane helix</keyword>
<evidence type="ECO:0000256" key="3">
    <source>
        <dbReference type="ARBA" id="ARBA00022553"/>
    </source>
</evidence>
<dbReference type="PRINTS" id="PR00344">
    <property type="entry name" value="BCTRLSENSOR"/>
</dbReference>
<comment type="caution">
    <text evidence="12">The sequence shown here is derived from an EMBL/GenBank/DDBJ whole genome shotgun (WGS) entry which is preliminary data.</text>
</comment>
<dbReference type="SMART" id="SM00448">
    <property type="entry name" value="REC"/>
    <property type="match status" value="1"/>
</dbReference>
<dbReference type="GO" id="GO:0043565">
    <property type="term" value="F:sequence-specific DNA binding"/>
    <property type="evidence" value="ECO:0007669"/>
    <property type="project" value="InterPro"/>
</dbReference>
<dbReference type="GO" id="GO:0000155">
    <property type="term" value="F:phosphorelay sensor kinase activity"/>
    <property type="evidence" value="ECO:0007669"/>
    <property type="project" value="InterPro"/>
</dbReference>
<dbReference type="Pfam" id="PF00072">
    <property type="entry name" value="Response_reg"/>
    <property type="match status" value="1"/>
</dbReference>
<dbReference type="PROSITE" id="PS50110">
    <property type="entry name" value="RESPONSE_REGULATORY"/>
    <property type="match status" value="1"/>
</dbReference>
<dbReference type="InterPro" id="IPR011123">
    <property type="entry name" value="Y_Y_Y"/>
</dbReference>
<keyword evidence="6" id="KW-0804">Transcription</keyword>
<dbReference type="CDD" id="cd17574">
    <property type="entry name" value="REC_OmpR"/>
    <property type="match status" value="1"/>
</dbReference>
<evidence type="ECO:0000313" key="12">
    <source>
        <dbReference type="EMBL" id="TDY60692.1"/>
    </source>
</evidence>
<dbReference type="Pfam" id="PF07495">
    <property type="entry name" value="Y_Y_Y"/>
    <property type="match status" value="1"/>
</dbReference>
<keyword evidence="5" id="KW-0238">DNA-binding</keyword>
<dbReference type="SMART" id="SM00387">
    <property type="entry name" value="HATPase_c"/>
    <property type="match status" value="1"/>
</dbReference>
<evidence type="ECO:0000256" key="1">
    <source>
        <dbReference type="ARBA" id="ARBA00000085"/>
    </source>
</evidence>
<dbReference type="PROSITE" id="PS01124">
    <property type="entry name" value="HTH_ARAC_FAMILY_2"/>
    <property type="match status" value="1"/>
</dbReference>
<dbReference type="SUPFAM" id="SSF55874">
    <property type="entry name" value="ATPase domain of HSP90 chaperone/DNA topoisomerase II/histidine kinase"/>
    <property type="match status" value="1"/>
</dbReference>
<dbReference type="InterPro" id="IPR003661">
    <property type="entry name" value="HisK_dim/P_dom"/>
</dbReference>
<keyword evidence="12" id="KW-0418">Kinase</keyword>
<dbReference type="Gene3D" id="2.130.10.10">
    <property type="entry name" value="YVTN repeat-like/Quinoprotein amine dehydrogenase"/>
    <property type="match status" value="3"/>
</dbReference>
<reference evidence="12 13" key="1">
    <citation type="submission" date="2019-03" db="EMBL/GenBank/DDBJ databases">
        <title>Genomic Encyclopedia of Type Strains, Phase III (KMG-III): the genomes of soil and plant-associated and newly described type strains.</title>
        <authorList>
            <person name="Whitman W."/>
        </authorList>
    </citation>
    <scope>NUCLEOTIDE SEQUENCE [LARGE SCALE GENOMIC DNA]</scope>
    <source>
        <strain evidence="12 13">CECT 8301</strain>
    </source>
</reference>
<dbReference type="Gene3D" id="1.10.10.60">
    <property type="entry name" value="Homeodomain-like"/>
    <property type="match status" value="1"/>
</dbReference>
<keyword evidence="4" id="KW-0805">Transcription regulation</keyword>
<evidence type="ECO:0000256" key="5">
    <source>
        <dbReference type="ARBA" id="ARBA00023125"/>
    </source>
</evidence>
<evidence type="ECO:0000313" key="13">
    <source>
        <dbReference type="Proteomes" id="UP000294824"/>
    </source>
</evidence>
<dbReference type="Pfam" id="PF12833">
    <property type="entry name" value="HTH_18"/>
    <property type="match status" value="1"/>
</dbReference>
<dbReference type="FunFam" id="1.10.287.130:FF:000045">
    <property type="entry name" value="Two-component system sensor histidine kinase/response regulator"/>
    <property type="match status" value="1"/>
</dbReference>
<dbReference type="InterPro" id="IPR015943">
    <property type="entry name" value="WD40/YVTN_repeat-like_dom_sf"/>
</dbReference>
<keyword evidence="8" id="KW-0812">Transmembrane</keyword>
<dbReference type="InterPro" id="IPR011006">
    <property type="entry name" value="CheY-like_superfamily"/>
</dbReference>
<dbReference type="Pfam" id="PF07494">
    <property type="entry name" value="Reg_prop"/>
    <property type="match status" value="3"/>
</dbReference>
<protein>
    <recommendedName>
        <fullName evidence="2">histidine kinase</fullName>
        <ecNumber evidence="2">2.7.13.3</ecNumber>
    </recommendedName>
</protein>
<evidence type="ECO:0000259" key="9">
    <source>
        <dbReference type="PROSITE" id="PS01124"/>
    </source>
</evidence>
<dbReference type="InterPro" id="IPR005467">
    <property type="entry name" value="His_kinase_dom"/>
</dbReference>
<keyword evidence="3 7" id="KW-0597">Phosphoprotein</keyword>
<dbReference type="SUPFAM" id="SSF52172">
    <property type="entry name" value="CheY-like"/>
    <property type="match status" value="1"/>
</dbReference>
<name>A0A4R8M937_9FLAO</name>
<dbReference type="Gene3D" id="3.30.565.10">
    <property type="entry name" value="Histidine kinase-like ATPase, C-terminal domain"/>
    <property type="match status" value="1"/>
</dbReference>
<dbReference type="InterPro" id="IPR003594">
    <property type="entry name" value="HATPase_dom"/>
</dbReference>
<evidence type="ECO:0000259" key="11">
    <source>
        <dbReference type="PROSITE" id="PS50110"/>
    </source>
</evidence>
<feature type="modified residue" description="4-aspartylphosphate" evidence="7">
    <location>
        <position position="1199"/>
    </location>
</feature>
<proteinExistence type="predicted"/>
<evidence type="ECO:0000256" key="4">
    <source>
        <dbReference type="ARBA" id="ARBA00023015"/>
    </source>
</evidence>
<dbReference type="InterPro" id="IPR011047">
    <property type="entry name" value="Quinoprotein_ADH-like_sf"/>
</dbReference>
<dbReference type="EC" id="2.7.13.3" evidence="2"/>
<dbReference type="InterPro" id="IPR004358">
    <property type="entry name" value="Sig_transdc_His_kin-like_C"/>
</dbReference>
<feature type="transmembrane region" description="Helical" evidence="8">
    <location>
        <begin position="824"/>
        <end position="845"/>
    </location>
</feature>
<dbReference type="CDD" id="cd00075">
    <property type="entry name" value="HATPase"/>
    <property type="match status" value="1"/>
</dbReference>
<dbReference type="InterPro" id="IPR018060">
    <property type="entry name" value="HTH_AraC"/>
</dbReference>
<keyword evidence="8" id="KW-0472">Membrane</keyword>
<dbReference type="EMBL" id="SORL01000011">
    <property type="protein sequence ID" value="TDY60692.1"/>
    <property type="molecule type" value="Genomic_DNA"/>
</dbReference>
<gene>
    <name evidence="12" type="ORF">DFQ06_3275</name>
</gene>
<dbReference type="InterPro" id="IPR018062">
    <property type="entry name" value="HTH_AraC-typ_CS"/>
</dbReference>
<dbReference type="InterPro" id="IPR036890">
    <property type="entry name" value="HATPase_C_sf"/>
</dbReference>
<feature type="domain" description="Response regulatory" evidence="11">
    <location>
        <begin position="1151"/>
        <end position="1266"/>
    </location>
</feature>
<dbReference type="CDD" id="cd00082">
    <property type="entry name" value="HisKA"/>
    <property type="match status" value="1"/>
</dbReference>
<keyword evidence="13" id="KW-1185">Reference proteome</keyword>
<evidence type="ECO:0000256" key="2">
    <source>
        <dbReference type="ARBA" id="ARBA00012438"/>
    </source>
</evidence>
<evidence type="ECO:0000256" key="8">
    <source>
        <dbReference type="SAM" id="Phobius"/>
    </source>
</evidence>
<dbReference type="Gene3D" id="1.10.287.130">
    <property type="match status" value="1"/>
</dbReference>
<feature type="domain" description="HTH araC/xylS-type" evidence="9">
    <location>
        <begin position="1299"/>
        <end position="1398"/>
    </location>
</feature>
<dbReference type="Pfam" id="PF02518">
    <property type="entry name" value="HATPase_c"/>
    <property type="match status" value="1"/>
</dbReference>
<dbReference type="Gene3D" id="2.60.40.10">
    <property type="entry name" value="Immunoglobulins"/>
    <property type="match status" value="1"/>
</dbReference>
<dbReference type="SMART" id="SM00388">
    <property type="entry name" value="HisKA"/>
    <property type="match status" value="1"/>
</dbReference>
<dbReference type="FunFam" id="3.40.50.2300:FF:000138">
    <property type="entry name" value="Two-component system sensor histidine kinase/response regulator"/>
    <property type="match status" value="1"/>
</dbReference>
<keyword evidence="12" id="KW-0808">Transferase</keyword>
<comment type="catalytic activity">
    <reaction evidence="1">
        <text>ATP + protein L-histidine = ADP + protein N-phospho-L-histidine.</text>
        <dbReference type="EC" id="2.7.13.3"/>
    </reaction>
</comment>
<evidence type="ECO:0000256" key="6">
    <source>
        <dbReference type="ARBA" id="ARBA00023163"/>
    </source>
</evidence>